<keyword evidence="4" id="KW-0472">Membrane</keyword>
<accession>D5GL29</accession>
<reference evidence="5 6" key="1">
    <citation type="journal article" date="2010" name="Nature">
        <title>Perigord black truffle genome uncovers evolutionary origins and mechanisms of symbiosis.</title>
        <authorList>
            <person name="Martin F."/>
            <person name="Kohler A."/>
            <person name="Murat C."/>
            <person name="Balestrini R."/>
            <person name="Coutinho P.M."/>
            <person name="Jaillon O."/>
            <person name="Montanini B."/>
            <person name="Morin E."/>
            <person name="Noel B."/>
            <person name="Percudani R."/>
            <person name="Porcel B."/>
            <person name="Rubini A."/>
            <person name="Amicucci A."/>
            <person name="Amselem J."/>
            <person name="Anthouard V."/>
            <person name="Arcioni S."/>
            <person name="Artiguenave F."/>
            <person name="Aury J.M."/>
            <person name="Ballario P."/>
            <person name="Bolchi A."/>
            <person name="Brenna A."/>
            <person name="Brun A."/>
            <person name="Buee M."/>
            <person name="Cantarel B."/>
            <person name="Chevalier G."/>
            <person name="Couloux A."/>
            <person name="Da Silva C."/>
            <person name="Denoeud F."/>
            <person name="Duplessis S."/>
            <person name="Ghignone S."/>
            <person name="Hilselberger B."/>
            <person name="Iotti M."/>
            <person name="Marcais B."/>
            <person name="Mello A."/>
            <person name="Miranda M."/>
            <person name="Pacioni G."/>
            <person name="Quesneville H."/>
            <person name="Riccioni C."/>
            <person name="Ruotolo R."/>
            <person name="Splivallo R."/>
            <person name="Stocchi V."/>
            <person name="Tisserant E."/>
            <person name="Viscomi A.R."/>
            <person name="Zambonelli A."/>
            <person name="Zampieri E."/>
            <person name="Henrissat B."/>
            <person name="Lebrun M.H."/>
            <person name="Paolocci F."/>
            <person name="Bonfante P."/>
            <person name="Ottonello S."/>
            <person name="Wincker P."/>
        </authorList>
    </citation>
    <scope>NUCLEOTIDE SEQUENCE [LARGE SCALE GENOMIC DNA]</scope>
    <source>
        <strain evidence="5 6">Mel28</strain>
    </source>
</reference>
<dbReference type="InterPro" id="IPR008257">
    <property type="entry name" value="Pept_M19"/>
</dbReference>
<dbReference type="RefSeq" id="XP_002841031.1">
    <property type="nucleotide sequence ID" value="XM_002840985.1"/>
</dbReference>
<dbReference type="GO" id="GO:0006508">
    <property type="term" value="P:proteolysis"/>
    <property type="evidence" value="ECO:0007669"/>
    <property type="project" value="UniProtKB-KW"/>
</dbReference>
<gene>
    <name evidence="5" type="ORF">GSTUM_00009942001</name>
</gene>
<keyword evidence="4" id="KW-0812">Transmembrane</keyword>
<protein>
    <recommendedName>
        <fullName evidence="2">Dipeptidase</fullName>
        <ecNumber evidence="2">3.4.13.19</ecNumber>
    </recommendedName>
</protein>
<dbReference type="HOGENOM" id="CLU_031404_4_0_1"/>
<keyword evidence="4" id="KW-1133">Transmembrane helix</keyword>
<evidence type="ECO:0000256" key="2">
    <source>
        <dbReference type="RuleBase" id="RU341113"/>
    </source>
</evidence>
<dbReference type="GeneID" id="9185816"/>
<dbReference type="PANTHER" id="PTHR10443:SF12">
    <property type="entry name" value="DIPEPTIDASE"/>
    <property type="match status" value="1"/>
</dbReference>
<comment type="catalytic activity">
    <reaction evidence="2">
        <text>an L-aminoacyl-L-amino acid + H2O = 2 an L-alpha-amino acid</text>
        <dbReference type="Rhea" id="RHEA:48940"/>
        <dbReference type="ChEBI" id="CHEBI:15377"/>
        <dbReference type="ChEBI" id="CHEBI:59869"/>
        <dbReference type="ChEBI" id="CHEBI:77460"/>
        <dbReference type="EC" id="3.4.13.19"/>
    </reaction>
</comment>
<keyword evidence="2" id="KW-0482">Metalloprotease</keyword>
<comment type="cofactor">
    <cofactor evidence="2">
        <name>Zn(2+)</name>
        <dbReference type="ChEBI" id="CHEBI:29105"/>
    </cofactor>
</comment>
<sequence>MEKPIPEQAPSVQPPDQGGRRRVRKNHFLGIFFVLLAGSISFGGFHLRDNIHGCGRLHWPIEKRVENILRFTPLIDGHNDLPFKIRVLFANQIYNDNFTFDTSLPSQVDLPRLRKGRVGGTFWSVFVPCPDTKGIDDKVYYPSVQITLQQIDLVHRLADAYPDLALTSSPLAARHAHYRGKIASVMGAEGLHQIGNSASNLRLYHSLGVRYVTLTHNCNNKYADSALPVNNTLWGGLSDDGKDIIKEMNRLGMIVDLSHTSHDTQMDTLKVTGAPVIYSHSSAYAVCDHPRNVKDEALEKVKENNGVVMVNFYPAFVKCDGGEARLEDVADHVEYIGKKIGWEHVGIGSDFDGIEKVPVGLEDVSKYPKLFEELLRRGVTDRQASMIAGENVLRVWKDVEEVSRKMNREGVKPLEDQVHKTLPL</sequence>
<dbReference type="GO" id="GO:0070573">
    <property type="term" value="F:metallodipeptidase activity"/>
    <property type="evidence" value="ECO:0007669"/>
    <property type="project" value="InterPro"/>
</dbReference>
<keyword evidence="2" id="KW-0862">Zinc</keyword>
<dbReference type="InterPro" id="IPR032466">
    <property type="entry name" value="Metal_Hydrolase"/>
</dbReference>
<comment type="similarity">
    <text evidence="2">Belongs to the metallo-dependent hydrolases superfamily. Peptidase M19 family.</text>
</comment>
<dbReference type="GO" id="GO:0046872">
    <property type="term" value="F:metal ion binding"/>
    <property type="evidence" value="ECO:0007669"/>
    <property type="project" value="UniProtKB-UniRule"/>
</dbReference>
<feature type="region of interest" description="Disordered" evidence="3">
    <location>
        <begin position="1"/>
        <end position="20"/>
    </location>
</feature>
<proteinExistence type="inferred from homology"/>
<dbReference type="Pfam" id="PF01244">
    <property type="entry name" value="Peptidase_M19"/>
    <property type="match status" value="1"/>
</dbReference>
<evidence type="ECO:0000256" key="4">
    <source>
        <dbReference type="SAM" id="Phobius"/>
    </source>
</evidence>
<dbReference type="PROSITE" id="PS51365">
    <property type="entry name" value="RENAL_DIPEPTIDASE_2"/>
    <property type="match status" value="1"/>
</dbReference>
<organism evidence="5 6">
    <name type="scientific">Tuber melanosporum (strain Mel28)</name>
    <name type="common">Perigord black truffle</name>
    <dbReference type="NCBI Taxonomy" id="656061"/>
    <lineage>
        <taxon>Eukaryota</taxon>
        <taxon>Fungi</taxon>
        <taxon>Dikarya</taxon>
        <taxon>Ascomycota</taxon>
        <taxon>Pezizomycotina</taxon>
        <taxon>Pezizomycetes</taxon>
        <taxon>Pezizales</taxon>
        <taxon>Tuberaceae</taxon>
        <taxon>Tuber</taxon>
    </lineage>
</organism>
<dbReference type="Gene3D" id="3.20.20.140">
    <property type="entry name" value="Metal-dependent hydrolases"/>
    <property type="match status" value="1"/>
</dbReference>
<evidence type="ECO:0000256" key="3">
    <source>
        <dbReference type="SAM" id="MobiDB-lite"/>
    </source>
</evidence>
<dbReference type="KEGG" id="tml:GSTUM_00009942001"/>
<dbReference type="PANTHER" id="PTHR10443">
    <property type="entry name" value="MICROSOMAL DIPEPTIDASE"/>
    <property type="match status" value="1"/>
</dbReference>
<keyword evidence="2" id="KW-0378">Hydrolase</keyword>
<keyword evidence="1 2" id="KW-0224">Dipeptidase</keyword>
<dbReference type="STRING" id="656061.D5GL29"/>
<feature type="transmembrane region" description="Helical" evidence="4">
    <location>
        <begin position="28"/>
        <end position="47"/>
    </location>
</feature>
<dbReference type="EC" id="3.4.13.19" evidence="2"/>
<dbReference type="InParanoid" id="D5GL29"/>
<dbReference type="eggNOG" id="KOG4127">
    <property type="taxonomic scope" value="Eukaryota"/>
</dbReference>
<keyword evidence="6" id="KW-1185">Reference proteome</keyword>
<keyword evidence="2" id="KW-0479">Metal-binding</keyword>
<evidence type="ECO:0000256" key="1">
    <source>
        <dbReference type="ARBA" id="ARBA00022997"/>
    </source>
</evidence>
<dbReference type="CDD" id="cd01301">
    <property type="entry name" value="rDP_like"/>
    <property type="match status" value="1"/>
</dbReference>
<keyword evidence="2" id="KW-0645">Protease</keyword>
<evidence type="ECO:0000313" key="6">
    <source>
        <dbReference type="Proteomes" id="UP000006911"/>
    </source>
</evidence>
<dbReference type="EMBL" id="FN430344">
    <property type="protein sequence ID" value="CAZ85222.1"/>
    <property type="molecule type" value="Genomic_DNA"/>
</dbReference>
<dbReference type="Proteomes" id="UP000006911">
    <property type="component" value="Unassembled WGS sequence"/>
</dbReference>
<dbReference type="AlphaFoldDB" id="D5GL29"/>
<dbReference type="SUPFAM" id="SSF51556">
    <property type="entry name" value="Metallo-dependent hydrolases"/>
    <property type="match status" value="1"/>
</dbReference>
<dbReference type="OMA" id="CDHPRNI"/>
<evidence type="ECO:0000313" key="5">
    <source>
        <dbReference type="EMBL" id="CAZ85222.1"/>
    </source>
</evidence>
<name>D5GL29_TUBMM</name>